<feature type="transmembrane region" description="Helical" evidence="2">
    <location>
        <begin position="403"/>
        <end position="423"/>
    </location>
</feature>
<feature type="transmembrane region" description="Helical" evidence="2">
    <location>
        <begin position="165"/>
        <end position="192"/>
    </location>
</feature>
<feature type="transmembrane region" description="Helical" evidence="2">
    <location>
        <begin position="362"/>
        <end position="383"/>
    </location>
</feature>
<feature type="transmembrane region" description="Helical" evidence="2">
    <location>
        <begin position="36"/>
        <end position="58"/>
    </location>
</feature>
<sequence length="531" mass="56375">MSRTTISERGETPLPEDEAGAGAPGGKGFRRTLGGIGLVVAVGSGALLAVGAFLGLYVRPTSDDWCALWKARDMGPFGLASDFYNTQNGRVTNAFLSGVIYADDMLGPKVMPAFLVVSLGVALFLLARAALRALGRPQPPAVLLVAAVGLIEALLFFAGTRPYQVLLWAPATISHTLPSVIGLWAVVVAVVAARSRHRWARPAAVATAVLTGMAIGTLSEPFTMVAGISAASVGVLCLPRLRWAKDWYVSTWCVAACVGLASGLALLYTSPGAQWRRAQVPKKPLTLSEVGETIHDWWRMWQTIGDQWAYAGALAVGVLLGLGLVFAGPIAGHRPAAPAEDGRPRRRGRRAAAAGEGRPRGLTVVAALLPLPLLALASLGVAYGLRSGYGITGWTYARTWTNFLVPMLLILCAYGTWAGHWLGRRLTAPRPAARAARAVTLLAAGALAVGSAIALVQPVHTTATGTVARSIAWDRQNTRIRAEIANGATDVAYRPMYIGWLAEPFFTKVYARDWAAQCAARYYEVDKIHRG</sequence>
<feature type="transmembrane region" description="Helical" evidence="2">
    <location>
        <begin position="308"/>
        <end position="327"/>
    </location>
</feature>
<dbReference type="InterPro" id="IPR045691">
    <property type="entry name" value="DUF6056"/>
</dbReference>
<keyword evidence="2" id="KW-0472">Membrane</keyword>
<evidence type="ECO:0000313" key="3">
    <source>
        <dbReference type="EMBL" id="XDQ71533.1"/>
    </source>
</evidence>
<reference evidence="3" key="1">
    <citation type="submission" date="2024-07" db="EMBL/GenBank/DDBJ databases">
        <authorList>
            <person name="Yu S.T."/>
        </authorList>
    </citation>
    <scope>NUCLEOTIDE SEQUENCE</scope>
    <source>
        <strain evidence="3">R44</strain>
    </source>
</reference>
<dbReference type="EMBL" id="CP163444">
    <property type="protein sequence ID" value="XDQ71533.1"/>
    <property type="molecule type" value="Genomic_DNA"/>
</dbReference>
<dbReference type="AlphaFoldDB" id="A0AB39SW97"/>
<keyword evidence="2" id="KW-0812">Transmembrane</keyword>
<evidence type="ECO:0000256" key="1">
    <source>
        <dbReference type="SAM" id="MobiDB-lite"/>
    </source>
</evidence>
<feature type="transmembrane region" description="Helical" evidence="2">
    <location>
        <begin position="141"/>
        <end position="159"/>
    </location>
</feature>
<feature type="transmembrane region" description="Helical" evidence="2">
    <location>
        <begin position="435"/>
        <end position="456"/>
    </location>
</feature>
<organism evidence="3">
    <name type="scientific">Streptomyces sp. R44</name>
    <dbReference type="NCBI Taxonomy" id="3238633"/>
    <lineage>
        <taxon>Bacteria</taxon>
        <taxon>Bacillati</taxon>
        <taxon>Actinomycetota</taxon>
        <taxon>Actinomycetes</taxon>
        <taxon>Kitasatosporales</taxon>
        <taxon>Streptomycetaceae</taxon>
        <taxon>Streptomyces</taxon>
    </lineage>
</organism>
<feature type="region of interest" description="Disordered" evidence="1">
    <location>
        <begin position="335"/>
        <end position="355"/>
    </location>
</feature>
<dbReference type="Pfam" id="PF19528">
    <property type="entry name" value="DUF6056"/>
    <property type="match status" value="1"/>
</dbReference>
<feature type="compositionally biased region" description="Basic and acidic residues" evidence="1">
    <location>
        <begin position="1"/>
        <end position="11"/>
    </location>
</feature>
<accession>A0AB39SW97</accession>
<keyword evidence="2" id="KW-1133">Transmembrane helix</keyword>
<feature type="region of interest" description="Disordered" evidence="1">
    <location>
        <begin position="1"/>
        <end position="24"/>
    </location>
</feature>
<protein>
    <submittedName>
        <fullName evidence="3">DUF6056 family protein</fullName>
    </submittedName>
</protein>
<dbReference type="RefSeq" id="WP_369144219.1">
    <property type="nucleotide sequence ID" value="NZ_CP163444.1"/>
</dbReference>
<feature type="transmembrane region" description="Helical" evidence="2">
    <location>
        <begin position="248"/>
        <end position="268"/>
    </location>
</feature>
<proteinExistence type="predicted"/>
<name>A0AB39SW97_9ACTN</name>
<evidence type="ECO:0000256" key="2">
    <source>
        <dbReference type="SAM" id="Phobius"/>
    </source>
</evidence>
<gene>
    <name evidence="3" type="ORF">AB5J54_13835</name>
</gene>
<feature type="transmembrane region" description="Helical" evidence="2">
    <location>
        <begin position="110"/>
        <end position="129"/>
    </location>
</feature>